<keyword evidence="1" id="KW-0175">Coiled coil</keyword>
<organism evidence="2">
    <name type="scientific">Candidatus Methanophagaceae archaeon ANME-1 ERB6</name>
    <dbReference type="NCBI Taxonomy" id="2759912"/>
    <lineage>
        <taxon>Archaea</taxon>
        <taxon>Methanobacteriati</taxon>
        <taxon>Methanobacteriota</taxon>
        <taxon>Stenosarchaea group</taxon>
        <taxon>Methanomicrobia</taxon>
        <taxon>Candidatus Methanophagales</taxon>
        <taxon>Candidatus Methanophagaceae</taxon>
    </lineage>
</organism>
<evidence type="ECO:0000313" key="2">
    <source>
        <dbReference type="EMBL" id="QNO52152.1"/>
    </source>
</evidence>
<protein>
    <recommendedName>
        <fullName evidence="3">CopG family transcriptional regulator</fullName>
    </recommendedName>
</protein>
<proteinExistence type="predicted"/>
<dbReference type="EMBL" id="MT631502">
    <property type="protein sequence ID" value="QNO52152.1"/>
    <property type="molecule type" value="Genomic_DNA"/>
</dbReference>
<reference evidence="2" key="1">
    <citation type="submission" date="2020-06" db="EMBL/GenBank/DDBJ databases">
        <title>Unique genomic features of the anaerobic methanotrophic archaea.</title>
        <authorList>
            <person name="Chadwick G.L."/>
            <person name="Skennerton C.T."/>
            <person name="Laso-Perez R."/>
            <person name="Leu A.O."/>
            <person name="Speth D.R."/>
            <person name="Yu H."/>
            <person name="Morgan-Lang C."/>
            <person name="Hatzenpichler R."/>
            <person name="Goudeau D."/>
            <person name="Malmstrom R."/>
            <person name="Brazelton W.J."/>
            <person name="Woyke T."/>
            <person name="Hallam S.J."/>
            <person name="Tyson G.W."/>
            <person name="Wegener G."/>
            <person name="Boetius A."/>
            <person name="Orphan V."/>
        </authorList>
    </citation>
    <scope>NUCLEOTIDE SEQUENCE</scope>
</reference>
<evidence type="ECO:0000256" key="1">
    <source>
        <dbReference type="SAM" id="Coils"/>
    </source>
</evidence>
<sequence>MAEAEVRFKIPWELKEEMEEFPEVKWQVVVRKLLKAQLERMLELKAIVAKSEFTEKDVEELSEKVDESLARRFRDSLRK</sequence>
<evidence type="ECO:0008006" key="3">
    <source>
        <dbReference type="Google" id="ProtNLM"/>
    </source>
</evidence>
<accession>A0A7G9YVW8</accession>
<name>A0A7G9YVW8_9EURY</name>
<feature type="coiled-coil region" evidence="1">
    <location>
        <begin position="44"/>
        <end position="71"/>
    </location>
</feature>
<gene>
    <name evidence="2" type="ORF">MDNCFBIC_00022</name>
</gene>
<dbReference type="AlphaFoldDB" id="A0A7G9YVW8"/>